<dbReference type="InterPro" id="IPR042095">
    <property type="entry name" value="SUMF_sf"/>
</dbReference>
<feature type="domain" description="Fibronectin type-III" evidence="2">
    <location>
        <begin position="123"/>
        <end position="222"/>
    </location>
</feature>
<accession>A0ABN0P2B7</accession>
<dbReference type="SMART" id="SM00060">
    <property type="entry name" value="FN3"/>
    <property type="match status" value="2"/>
</dbReference>
<dbReference type="PROSITE" id="PS50853">
    <property type="entry name" value="FN3"/>
    <property type="match status" value="1"/>
</dbReference>
<dbReference type="PANTHER" id="PTHR23150">
    <property type="entry name" value="SULFATASE MODIFYING FACTOR 1, 2"/>
    <property type="match status" value="1"/>
</dbReference>
<dbReference type="SUPFAM" id="SSF49265">
    <property type="entry name" value="Fibronectin type III"/>
    <property type="match status" value="1"/>
</dbReference>
<comment type="caution">
    <text evidence="3">The sequence shown here is derived from an EMBL/GenBank/DDBJ whole genome shotgun (WGS) entry which is preliminary data.</text>
</comment>
<evidence type="ECO:0000313" key="4">
    <source>
        <dbReference type="Proteomes" id="UP000016646"/>
    </source>
</evidence>
<dbReference type="InterPro" id="IPR013783">
    <property type="entry name" value="Ig-like_fold"/>
</dbReference>
<dbReference type="InterPro" id="IPR016187">
    <property type="entry name" value="CTDL_fold"/>
</dbReference>
<dbReference type="Pfam" id="PF13290">
    <property type="entry name" value="CHB_HEX_C_1"/>
    <property type="match status" value="1"/>
</dbReference>
<dbReference type="PROSITE" id="PS51257">
    <property type="entry name" value="PROKAR_LIPOPROTEIN"/>
    <property type="match status" value="1"/>
</dbReference>
<dbReference type="Gene3D" id="3.90.1580.10">
    <property type="entry name" value="paralog of FGE (formylglycine-generating enzyme)"/>
    <property type="match status" value="1"/>
</dbReference>
<dbReference type="CDD" id="cd00063">
    <property type="entry name" value="FN3"/>
    <property type="match status" value="1"/>
</dbReference>
<reference evidence="3 4" key="1">
    <citation type="submission" date="2013-08" db="EMBL/GenBank/DDBJ databases">
        <authorList>
            <person name="Durkin A.S."/>
            <person name="Haft D.R."/>
            <person name="McCorrison J."/>
            <person name="Torralba M."/>
            <person name="Gillis M."/>
            <person name="Haft D.H."/>
            <person name="Methe B."/>
            <person name="Sutton G."/>
            <person name="Nelson K.E."/>
        </authorList>
    </citation>
    <scope>NUCLEOTIDE SEQUENCE [LARGE SCALE GENOMIC DNA]</scope>
    <source>
        <strain evidence="3 4">ATCC 35536</strain>
    </source>
</reference>
<dbReference type="SUPFAM" id="SSF56436">
    <property type="entry name" value="C-type lectin-like"/>
    <property type="match status" value="1"/>
</dbReference>
<dbReference type="InterPro" id="IPR036116">
    <property type="entry name" value="FN3_sf"/>
</dbReference>
<dbReference type="Pfam" id="PF00041">
    <property type="entry name" value="fn3"/>
    <property type="match status" value="1"/>
</dbReference>
<dbReference type="InterPro" id="IPR005532">
    <property type="entry name" value="SUMF_dom"/>
</dbReference>
<keyword evidence="4" id="KW-1185">Reference proteome</keyword>
<dbReference type="InterPro" id="IPR003961">
    <property type="entry name" value="FN3_dom"/>
</dbReference>
<gene>
    <name evidence="3" type="ORF">HMPREF0860_0432</name>
</gene>
<dbReference type="Gene3D" id="2.60.40.10">
    <property type="entry name" value="Immunoglobulins"/>
    <property type="match status" value="2"/>
</dbReference>
<sequence>MRTCLRKIGIVAAIAVIWIAGCKNTVEVEKEKSYASAVTFKAEDAGKAGVKITMATATEGASIFYTTDGKEPNAKSVKYSAPLTFDKDVEIKAIAVKDGIENSPVSVGKVSIKTKTVEVDETAPAAVTNLTATAKDSRVLLTWTDASDSDIYGYEVSYSGSAPINRAALPALNVKSMMAAQGAGGCYVSGLTNGTEYTFTVRTMDTSGNKSGGVTVKATPVAVSANSPMTIALSVPDAATNTSLDVKVEVTTAAELKKVVYKKNGSVNAKTLLSDTGAEDVTGSVKSNGKFTVTAASEAEGNGTYTVAVLDESGREETEQITIGKFDFTPPSKVKNVLAVYSNTHNEIILNWTNPSESDFDHVEISYTMNDGTTDSARSQAESVKGATKTFTGIDGTKAYYTYYIASADKLGNKSAEVKHKVGVNTSVNNIPEGFVKVPDTLITGMESWTPSSEVFVNGRSFEIKSFYMSDHEVTRAEYKARIESDPSTDDAYDKDGNKLTGDAAGKNPVNKVSWYDAIVYCNRLSINENLTPCYKIDGSTNPNDWGTVPSSDDSTWNAATCDFDADGYRLPTEAEWEWAARSGENYTYAGSDNIDEVAWYDSNTNGTRDVKTKKKNGYGLYDMSGNVSEWCWDRYGSITSSTPAAGSAWGSGRCRRGGSWNDSASYAQVADRYYSYPDNRYYIYCGFRLVRNAD</sequence>
<evidence type="ECO:0000259" key="2">
    <source>
        <dbReference type="PROSITE" id="PS50853"/>
    </source>
</evidence>
<evidence type="ECO:0000256" key="1">
    <source>
        <dbReference type="SAM" id="MobiDB-lite"/>
    </source>
</evidence>
<dbReference type="PANTHER" id="PTHR23150:SF19">
    <property type="entry name" value="FORMYLGLYCINE-GENERATING ENZYME"/>
    <property type="match status" value="1"/>
</dbReference>
<dbReference type="InterPro" id="IPR051043">
    <property type="entry name" value="Sulfatase_Mod_Factor_Kinase"/>
</dbReference>
<dbReference type="Pfam" id="PF03781">
    <property type="entry name" value="FGE-sulfatase"/>
    <property type="match status" value="1"/>
</dbReference>
<dbReference type="RefSeq" id="WP_021495852.1">
    <property type="nucleotide sequence ID" value="NZ_AVQI01000084.1"/>
</dbReference>
<evidence type="ECO:0000313" key="3">
    <source>
        <dbReference type="EMBL" id="ERJ97760.1"/>
    </source>
</evidence>
<proteinExistence type="predicted"/>
<dbReference type="Proteomes" id="UP000016646">
    <property type="component" value="Unassembled WGS sequence"/>
</dbReference>
<organism evidence="3 4">
    <name type="scientific">Treponema socranskii subsp. socranskii VPI DR56BR1116 = ATCC 35536</name>
    <dbReference type="NCBI Taxonomy" id="1125725"/>
    <lineage>
        <taxon>Bacteria</taxon>
        <taxon>Pseudomonadati</taxon>
        <taxon>Spirochaetota</taxon>
        <taxon>Spirochaetia</taxon>
        <taxon>Spirochaetales</taxon>
        <taxon>Treponemataceae</taxon>
        <taxon>Treponema</taxon>
    </lineage>
</organism>
<dbReference type="EMBL" id="AVQI01000084">
    <property type="protein sequence ID" value="ERJ97760.1"/>
    <property type="molecule type" value="Genomic_DNA"/>
</dbReference>
<protein>
    <submittedName>
        <fullName evidence="3">Sulfatase-modifying factor enzyme 1</fullName>
    </submittedName>
</protein>
<dbReference type="InterPro" id="IPR059177">
    <property type="entry name" value="GH29D-like_dom"/>
</dbReference>
<name>A0ABN0P2B7_TRESO</name>
<feature type="region of interest" description="Disordered" evidence="1">
    <location>
        <begin position="482"/>
        <end position="504"/>
    </location>
</feature>